<dbReference type="Gene3D" id="3.30.420.10">
    <property type="entry name" value="Ribonuclease H-like superfamily/Ribonuclease H"/>
    <property type="match status" value="1"/>
</dbReference>
<organism evidence="1 2">
    <name type="scientific">Undibacterium arcticum</name>
    <dbReference type="NCBI Taxonomy" id="1762892"/>
    <lineage>
        <taxon>Bacteria</taxon>
        <taxon>Pseudomonadati</taxon>
        <taxon>Pseudomonadota</taxon>
        <taxon>Betaproteobacteria</taxon>
        <taxon>Burkholderiales</taxon>
        <taxon>Oxalobacteraceae</taxon>
        <taxon>Undibacterium</taxon>
    </lineage>
</organism>
<dbReference type="InterPro" id="IPR036397">
    <property type="entry name" value="RNaseH_sf"/>
</dbReference>
<dbReference type="RefSeq" id="WP_390330540.1">
    <property type="nucleotide sequence ID" value="NZ_JBHRTP010000002.1"/>
</dbReference>
<name>A0ABV7EUN5_9BURK</name>
<dbReference type="SUPFAM" id="SSF53098">
    <property type="entry name" value="Ribonuclease H-like"/>
    <property type="match status" value="1"/>
</dbReference>
<keyword evidence="2" id="KW-1185">Reference proteome</keyword>
<reference evidence="2" key="1">
    <citation type="journal article" date="2019" name="Int. J. Syst. Evol. Microbiol.">
        <title>The Global Catalogue of Microorganisms (GCM) 10K type strain sequencing project: providing services to taxonomists for standard genome sequencing and annotation.</title>
        <authorList>
            <consortium name="The Broad Institute Genomics Platform"/>
            <consortium name="The Broad Institute Genome Sequencing Center for Infectious Disease"/>
            <person name="Wu L."/>
            <person name="Ma J."/>
        </authorList>
    </citation>
    <scope>NUCLEOTIDE SEQUENCE [LARGE SCALE GENOMIC DNA]</scope>
    <source>
        <strain evidence="2">KCTC 42986</strain>
    </source>
</reference>
<dbReference type="EMBL" id="JBHRTP010000002">
    <property type="protein sequence ID" value="MFC3106494.1"/>
    <property type="molecule type" value="Genomic_DNA"/>
</dbReference>
<dbReference type="Proteomes" id="UP001595530">
    <property type="component" value="Unassembled WGS sequence"/>
</dbReference>
<proteinExistence type="predicted"/>
<dbReference type="InterPro" id="IPR012337">
    <property type="entry name" value="RNaseH-like_sf"/>
</dbReference>
<protein>
    <submittedName>
        <fullName evidence="1">Uncharacterized protein</fullName>
    </submittedName>
</protein>
<gene>
    <name evidence="1" type="ORF">ACFOFO_00725</name>
</gene>
<comment type="caution">
    <text evidence="1">The sequence shown here is derived from an EMBL/GenBank/DDBJ whole genome shotgun (WGS) entry which is preliminary data.</text>
</comment>
<evidence type="ECO:0000313" key="1">
    <source>
        <dbReference type="EMBL" id="MFC3106494.1"/>
    </source>
</evidence>
<accession>A0ABV7EUN5</accession>
<evidence type="ECO:0000313" key="2">
    <source>
        <dbReference type="Proteomes" id="UP001595530"/>
    </source>
</evidence>
<sequence>MLIFLDTEFTDFIDIELISIGLVSQDGREFYAERNDFDVAKCNNFVRAGILPMLTQNDSSVAMTRAELKVNLLSWLSQFRHQGEIQVGFDYSTDWELFLDALDGEQPSWIGPALISDRIDQARRESYFQLPGAKRHHALHDARANRHAFFVV</sequence>